<protein>
    <submittedName>
        <fullName evidence="1">Uncharacterized protein</fullName>
    </submittedName>
</protein>
<name>A0A3P7LMV7_STRVU</name>
<accession>A0A3P7LMV7</accession>
<dbReference type="EMBL" id="UYYB01125828">
    <property type="protein sequence ID" value="VDM83855.1"/>
    <property type="molecule type" value="Genomic_DNA"/>
</dbReference>
<reference evidence="1 2" key="1">
    <citation type="submission" date="2018-11" db="EMBL/GenBank/DDBJ databases">
        <authorList>
            <consortium name="Pathogen Informatics"/>
        </authorList>
    </citation>
    <scope>NUCLEOTIDE SEQUENCE [LARGE SCALE GENOMIC DNA]</scope>
</reference>
<evidence type="ECO:0000313" key="2">
    <source>
        <dbReference type="Proteomes" id="UP000270094"/>
    </source>
</evidence>
<keyword evidence="2" id="KW-1185">Reference proteome</keyword>
<dbReference type="Proteomes" id="UP000270094">
    <property type="component" value="Unassembled WGS sequence"/>
</dbReference>
<evidence type="ECO:0000313" key="1">
    <source>
        <dbReference type="EMBL" id="VDM83855.1"/>
    </source>
</evidence>
<gene>
    <name evidence="1" type="ORF">SVUK_LOCUS18853</name>
</gene>
<dbReference type="AlphaFoldDB" id="A0A3P7LMV7"/>
<proteinExistence type="predicted"/>
<organism evidence="1 2">
    <name type="scientific">Strongylus vulgaris</name>
    <name type="common">Blood worm</name>
    <dbReference type="NCBI Taxonomy" id="40348"/>
    <lineage>
        <taxon>Eukaryota</taxon>
        <taxon>Metazoa</taxon>
        <taxon>Ecdysozoa</taxon>
        <taxon>Nematoda</taxon>
        <taxon>Chromadorea</taxon>
        <taxon>Rhabditida</taxon>
        <taxon>Rhabditina</taxon>
        <taxon>Rhabditomorpha</taxon>
        <taxon>Strongyloidea</taxon>
        <taxon>Strongylidae</taxon>
        <taxon>Strongylus</taxon>
    </lineage>
</organism>
<sequence length="73" mass="8639">MHSSLPSYRIITSRAHTPNMELRKYGKPLVDAEYRRIRDLWIITVSAKYGKEELSKYMIELYKYEAEELPGCV</sequence>